<dbReference type="GO" id="GO:0006623">
    <property type="term" value="P:protein targeting to vacuole"/>
    <property type="evidence" value="ECO:0007669"/>
    <property type="project" value="TreeGrafter"/>
</dbReference>
<gene>
    <name evidence="13" type="ORF">BCR35DRAFT_352221</name>
</gene>
<organism evidence="13 14">
    <name type="scientific">Leucosporidium creatinivorum</name>
    <dbReference type="NCBI Taxonomy" id="106004"/>
    <lineage>
        <taxon>Eukaryota</taxon>
        <taxon>Fungi</taxon>
        <taxon>Dikarya</taxon>
        <taxon>Basidiomycota</taxon>
        <taxon>Pucciniomycotina</taxon>
        <taxon>Microbotryomycetes</taxon>
        <taxon>Leucosporidiales</taxon>
        <taxon>Leucosporidium</taxon>
    </lineage>
</organism>
<evidence type="ECO:0000256" key="11">
    <source>
        <dbReference type="SAM" id="MobiDB-lite"/>
    </source>
</evidence>
<dbReference type="GO" id="GO:0016236">
    <property type="term" value="P:macroautophagy"/>
    <property type="evidence" value="ECO:0007669"/>
    <property type="project" value="InterPro"/>
</dbReference>
<evidence type="ECO:0000256" key="1">
    <source>
        <dbReference type="ARBA" id="ARBA00012513"/>
    </source>
</evidence>
<keyword evidence="6" id="KW-0547">Nucleotide-binding</keyword>
<dbReference type="InterPro" id="IPR016024">
    <property type="entry name" value="ARM-type_fold"/>
</dbReference>
<evidence type="ECO:0000256" key="7">
    <source>
        <dbReference type="ARBA" id="ARBA00022777"/>
    </source>
</evidence>
<evidence type="ECO:0000259" key="12">
    <source>
        <dbReference type="PROSITE" id="PS50011"/>
    </source>
</evidence>
<dbReference type="SMART" id="SM00320">
    <property type="entry name" value="WD40"/>
    <property type="match status" value="5"/>
</dbReference>
<feature type="repeat" description="WD" evidence="10">
    <location>
        <begin position="1180"/>
        <end position="1212"/>
    </location>
</feature>
<feature type="region of interest" description="Disordered" evidence="11">
    <location>
        <begin position="1589"/>
        <end position="1614"/>
    </location>
</feature>
<dbReference type="InterPro" id="IPR020472">
    <property type="entry name" value="WD40_PAC1"/>
</dbReference>
<feature type="compositionally biased region" description="Polar residues" evidence="11">
    <location>
        <begin position="1486"/>
        <end position="1496"/>
    </location>
</feature>
<dbReference type="InterPro" id="IPR011989">
    <property type="entry name" value="ARM-like"/>
</dbReference>
<dbReference type="Gene3D" id="2.130.10.10">
    <property type="entry name" value="YVTN repeat-like/Quinoprotein amine dehydrogenase"/>
    <property type="match status" value="2"/>
</dbReference>
<feature type="region of interest" description="Disordered" evidence="11">
    <location>
        <begin position="340"/>
        <end position="375"/>
    </location>
</feature>
<dbReference type="InParanoid" id="A0A1Y2FGH1"/>
<keyword evidence="7 13" id="KW-0418">Kinase</keyword>
<dbReference type="GO" id="GO:0045324">
    <property type="term" value="P:late endosome to vacuole transport"/>
    <property type="evidence" value="ECO:0007669"/>
    <property type="project" value="InterPro"/>
</dbReference>
<dbReference type="EC" id="2.7.11.1" evidence="1"/>
<keyword evidence="14" id="KW-1185">Reference proteome</keyword>
<dbReference type="GO" id="GO:0004674">
    <property type="term" value="F:protein serine/threonine kinase activity"/>
    <property type="evidence" value="ECO:0007669"/>
    <property type="project" value="UniProtKB-KW"/>
</dbReference>
<dbReference type="PRINTS" id="PR00320">
    <property type="entry name" value="GPROTEINBRPT"/>
</dbReference>
<dbReference type="PANTHER" id="PTHR17583:SF0">
    <property type="entry name" value="PHOSPHOINOSITIDE 3-KINASE REGULATORY SUBUNIT 4"/>
    <property type="match status" value="1"/>
</dbReference>
<dbReference type="GO" id="GO:0034271">
    <property type="term" value="C:phosphatidylinositol 3-kinase complex, class III, type I"/>
    <property type="evidence" value="ECO:0007669"/>
    <property type="project" value="TreeGrafter"/>
</dbReference>
<dbReference type="SUPFAM" id="SSF50978">
    <property type="entry name" value="WD40 repeat-like"/>
    <property type="match status" value="1"/>
</dbReference>
<evidence type="ECO:0000313" key="14">
    <source>
        <dbReference type="Proteomes" id="UP000193467"/>
    </source>
</evidence>
<keyword evidence="3 10" id="KW-0853">WD repeat</keyword>
<evidence type="ECO:0000256" key="4">
    <source>
        <dbReference type="ARBA" id="ARBA00022679"/>
    </source>
</evidence>
<keyword evidence="2" id="KW-0723">Serine/threonine-protein kinase</keyword>
<sequence length="1661" mass="181919">MGNNLSTTGTGPASSSSAARQANGTGSGADSFLGELGGEVQYDKSMGTSRFLKTIRGRHKQGALVVKVFVKADPSVSLKAFHRRIKAEREALADCPNVLPYQRAIETERAGYLIRQWTASNLYDRISTRPFLSLMEKRWIAFQLLKGLQFARERNISHGDIKTENVGVSSWNWVYLTDFASFKPTYLPLDDPSTFSFFFDTSSRRTCYLAPERFYAPDSEMAKRKEGLEFGKKDGKVTEAMDVFALGCVFAELWMEGTPPFTLSQLFKYREGQYSPEPYLAEIEDVEIRNLIRSMLSLDPTHRLSCAEYLASYRNTAFPDIFYTFLHPFISSLNDISPSLPPPTPNASLAGKTTGTATPGGQSGDQQQQATLRSDADDRIERVWNEWEMISEYLERGRKGKKGEESAPGAAESSKEGREEDIFPLRLHIPGFEGQPVSGGVTEDGPALIILSLICSNIRNCVRPASIIRALDVLLALNRYLTDETKLDRLVPYLVTILQDEMAYVRSAAVKALTQTLLLITTLTPSNASLFPEYIFPNTRPFSTDPELLPRTTYAQCIASLATQAKRFLEMTEAMKTEGTFKLANVHEFGGEPFDENFDARLLELQTQVSDHLSPLLSDSSSVVKRALLTHVGTLCTFFGPARANDAILAHLVTYLNTRDWLLRAKWNEVAVEVAGCVGSRSLEEYILPLITMSLADAEEFVVVKVLATLTTLTERRFLTKGKTWELVAQITGFLCHPNIWIREGTAAFLASTAKRLSPTDCWCILYPTIKRLLRADIKEITELALLDNAREPLPRVIFEAAVAWAGRSGKSNFWSLPRGSAKGAPRDAGVRTDEDHAQLEKMRQLGMKPEDEFKLSMMREYISKLAISRQATPSRLYDAADSLTQSGGAQLQDLGIVPQTIFFSIRSADELSNEVSREAHALQQQHLRSDGIFRRFSLDTTPRSPGSLDRTVPSRNVSGGQPIEDLRRRLALAGGGSTTSLNSGALETASVAASEDAQSTTGGKGAIPERLDLHRTTSHASTDISDTTTSTRGADIVAAVPRSRVHHNAVEVGRAAPAVAEDSTNVMGLFNVDARYRGAADGEEDAMSAMTGIVSSAPYSRSGGRKPIAAQRFVSTYDGNDPSIKQLLERVYLDNYREPLPELGPHVPLGIPRRRALRTSFPPRERTPSRPEGTLIAHLVEHTAAITDIQVAPDQLFVATGSEDGTVKIWDTIRLEKNVTSRSRQTFQQGGRITAVCIVEHSHCVASASDNGTLWIHRVDVSLSGSMPKYGKQQLIRQQNAEQPGDFVTCIASYNTDTTTNLILGTSLSSIVILDIRTMRNLQTFANPLPFGPISCLCIDRKRVWLVVGTASGTLTLWDLRFGLLLRSWSVTKGRIHKIAVHPCRGKGRWIVVAMEEEGAEEKTGALVAEVWDIDRGTRVEEFKVVGPVPAVTPSSLTTTSHKAVPANGDLASTSAQEATLNPAAAIEALLSASTAPPKPRTRLSLPSSAANEQPTPAPSRSHPPGVRAFLVGTDYSMQSDARPSTTPSASGGLVDAGGVDGKKEVGYLITGGEDRKLRFWDLGRASKSAVVSGLDIDDEAPTFSVHTSSTRPNLFLESPPPSRTRSTTSNRVHRSTLIANSQQQLLRGHQEAITALAVIDLPFRCVVSGDRSGVVKVFE</sequence>
<dbReference type="InterPro" id="IPR055231">
    <property type="entry name" value="2AA_helical"/>
</dbReference>
<dbReference type="OrthoDB" id="242910at2759"/>
<dbReference type="Pfam" id="PF00069">
    <property type="entry name" value="Pkinase"/>
    <property type="match status" value="1"/>
</dbReference>
<dbReference type="PROSITE" id="PS50011">
    <property type="entry name" value="PROTEIN_KINASE_DOM"/>
    <property type="match status" value="1"/>
</dbReference>
<dbReference type="Gene3D" id="1.25.10.10">
    <property type="entry name" value="Leucine-rich Repeat Variant"/>
    <property type="match status" value="2"/>
</dbReference>
<feature type="compositionally biased region" description="Low complexity" evidence="11">
    <location>
        <begin position="350"/>
        <end position="360"/>
    </location>
</feature>
<dbReference type="InterPro" id="IPR015943">
    <property type="entry name" value="WD40/YVTN_repeat-like_dom_sf"/>
</dbReference>
<dbReference type="InterPro" id="IPR001680">
    <property type="entry name" value="WD40_rpt"/>
</dbReference>
<feature type="compositionally biased region" description="Polar residues" evidence="11">
    <location>
        <begin position="1517"/>
        <end position="1531"/>
    </location>
</feature>
<dbReference type="EMBL" id="MCGR01000021">
    <property type="protein sequence ID" value="ORY82386.1"/>
    <property type="molecule type" value="Genomic_DNA"/>
</dbReference>
<evidence type="ECO:0000256" key="9">
    <source>
        <dbReference type="PROSITE-ProRule" id="PRU00103"/>
    </source>
</evidence>
<accession>A0A1Y2FGH1</accession>
<evidence type="ECO:0000256" key="6">
    <source>
        <dbReference type="ARBA" id="ARBA00022741"/>
    </source>
</evidence>
<feature type="repeat" description="WD" evidence="10">
    <location>
        <begin position="1549"/>
        <end position="1572"/>
    </location>
</feature>
<feature type="domain" description="Protein kinase" evidence="12">
    <location>
        <begin position="40"/>
        <end position="330"/>
    </location>
</feature>
<dbReference type="Gene3D" id="1.10.510.10">
    <property type="entry name" value="Transferase(Phosphotransferase) domain 1"/>
    <property type="match status" value="1"/>
</dbReference>
<dbReference type="Pfam" id="PF00400">
    <property type="entry name" value="WD40"/>
    <property type="match status" value="1"/>
</dbReference>
<evidence type="ECO:0000256" key="8">
    <source>
        <dbReference type="ARBA" id="ARBA00022840"/>
    </source>
</evidence>
<feature type="region of interest" description="Disordered" evidence="11">
    <location>
        <begin position="1"/>
        <end position="26"/>
    </location>
</feature>
<keyword evidence="4" id="KW-0808">Transferase</keyword>
<dbReference type="PROSITE" id="PS50077">
    <property type="entry name" value="HEAT_REPEAT"/>
    <property type="match status" value="1"/>
</dbReference>
<dbReference type="Pfam" id="PF22956">
    <property type="entry name" value="VPS15-like_hel"/>
    <property type="match status" value="1"/>
</dbReference>
<evidence type="ECO:0000256" key="10">
    <source>
        <dbReference type="PROSITE-ProRule" id="PRU00221"/>
    </source>
</evidence>
<keyword evidence="8" id="KW-0067">ATP-binding</keyword>
<proteinExistence type="predicted"/>
<dbReference type="SMART" id="SM00220">
    <property type="entry name" value="S_TKc"/>
    <property type="match status" value="1"/>
</dbReference>
<dbReference type="PROSITE" id="PS50082">
    <property type="entry name" value="WD_REPEATS_2"/>
    <property type="match status" value="2"/>
</dbReference>
<comment type="caution">
    <text evidence="13">The sequence shown here is derived from an EMBL/GenBank/DDBJ whole genome shotgun (WGS) entry which is preliminary data.</text>
</comment>
<feature type="region of interest" description="Disordered" evidence="11">
    <location>
        <begin position="397"/>
        <end position="419"/>
    </location>
</feature>
<dbReference type="GO" id="GO:0005770">
    <property type="term" value="C:late endosome"/>
    <property type="evidence" value="ECO:0007669"/>
    <property type="project" value="TreeGrafter"/>
</dbReference>
<feature type="compositionally biased region" description="Low complexity" evidence="11">
    <location>
        <begin position="1"/>
        <end position="19"/>
    </location>
</feature>
<dbReference type="PROSITE" id="PS50294">
    <property type="entry name" value="WD_REPEATS_REGION"/>
    <property type="match status" value="1"/>
</dbReference>
<evidence type="ECO:0000256" key="2">
    <source>
        <dbReference type="ARBA" id="ARBA00022527"/>
    </source>
</evidence>
<dbReference type="InterPro" id="IPR000719">
    <property type="entry name" value="Prot_kinase_dom"/>
</dbReference>
<feature type="repeat" description="HEAT" evidence="9">
    <location>
        <begin position="490"/>
        <end position="527"/>
    </location>
</feature>
<reference evidence="13 14" key="1">
    <citation type="submission" date="2016-07" db="EMBL/GenBank/DDBJ databases">
        <title>Pervasive Adenine N6-methylation of Active Genes in Fungi.</title>
        <authorList>
            <consortium name="DOE Joint Genome Institute"/>
            <person name="Mondo S.J."/>
            <person name="Dannebaum R.O."/>
            <person name="Kuo R.C."/>
            <person name="Labutti K."/>
            <person name="Haridas S."/>
            <person name="Kuo A."/>
            <person name="Salamov A."/>
            <person name="Ahrendt S.R."/>
            <person name="Lipzen A."/>
            <person name="Sullivan W."/>
            <person name="Andreopoulos W.B."/>
            <person name="Clum A."/>
            <person name="Lindquist E."/>
            <person name="Daum C."/>
            <person name="Ramamoorthy G.K."/>
            <person name="Gryganskyi A."/>
            <person name="Culley D."/>
            <person name="Magnuson J.K."/>
            <person name="James T.Y."/>
            <person name="O'Malley M.A."/>
            <person name="Stajich J.E."/>
            <person name="Spatafora J.W."/>
            <person name="Visel A."/>
            <person name="Grigoriev I.V."/>
        </authorList>
    </citation>
    <scope>NUCLEOTIDE SEQUENCE [LARGE SCALE GENOMIC DNA]</scope>
    <source>
        <strain evidence="13 14">62-1032</strain>
    </source>
</reference>
<dbReference type="InterPro" id="IPR011009">
    <property type="entry name" value="Kinase-like_dom_sf"/>
</dbReference>
<dbReference type="GO" id="GO:0034272">
    <property type="term" value="C:phosphatidylinositol 3-kinase complex, class III, type II"/>
    <property type="evidence" value="ECO:0007669"/>
    <property type="project" value="TreeGrafter"/>
</dbReference>
<keyword evidence="5" id="KW-0677">Repeat</keyword>
<dbReference type="PANTHER" id="PTHR17583">
    <property type="entry name" value="PHOSPHOINOSITIDE 3-KINASE REGULATORY SUBUNIT 4"/>
    <property type="match status" value="1"/>
</dbReference>
<evidence type="ECO:0000313" key="13">
    <source>
        <dbReference type="EMBL" id="ORY82386.1"/>
    </source>
</evidence>
<dbReference type="FunFam" id="1.10.510.10:FF:000497">
    <property type="entry name" value="Phosphoinositide 3-kinase regulatory subunit"/>
    <property type="match status" value="1"/>
</dbReference>
<dbReference type="SUPFAM" id="SSF56112">
    <property type="entry name" value="Protein kinase-like (PK-like)"/>
    <property type="match status" value="1"/>
</dbReference>
<protein>
    <recommendedName>
        <fullName evidence="1">non-specific serine/threonine protein kinase</fullName>
        <ecNumber evidence="1">2.7.11.1</ecNumber>
    </recommendedName>
</protein>
<dbReference type="InterPro" id="IPR036322">
    <property type="entry name" value="WD40_repeat_dom_sf"/>
</dbReference>
<dbReference type="CDD" id="cd13980">
    <property type="entry name" value="STKc_Vps15"/>
    <property type="match status" value="1"/>
</dbReference>
<name>A0A1Y2FGH1_9BASI</name>
<dbReference type="FunCoup" id="A0A1Y2FGH1">
    <property type="interactions" value="320"/>
</dbReference>
<dbReference type="STRING" id="106004.A0A1Y2FGH1"/>
<dbReference type="GO" id="GO:0071561">
    <property type="term" value="C:nucleus-vacuole junction"/>
    <property type="evidence" value="ECO:0007669"/>
    <property type="project" value="TreeGrafter"/>
</dbReference>
<dbReference type="GO" id="GO:0005524">
    <property type="term" value="F:ATP binding"/>
    <property type="evidence" value="ECO:0007669"/>
    <property type="project" value="UniProtKB-KW"/>
</dbReference>
<dbReference type="Proteomes" id="UP000193467">
    <property type="component" value="Unassembled WGS sequence"/>
</dbReference>
<dbReference type="InterPro" id="IPR021133">
    <property type="entry name" value="HEAT_type_2"/>
</dbReference>
<dbReference type="SUPFAM" id="SSF48371">
    <property type="entry name" value="ARM repeat"/>
    <property type="match status" value="1"/>
</dbReference>
<evidence type="ECO:0000256" key="5">
    <source>
        <dbReference type="ARBA" id="ARBA00022737"/>
    </source>
</evidence>
<feature type="region of interest" description="Disordered" evidence="11">
    <location>
        <begin position="1474"/>
        <end position="1539"/>
    </location>
</feature>
<feature type="region of interest" description="Disordered" evidence="11">
    <location>
        <begin position="938"/>
        <end position="965"/>
    </location>
</feature>
<dbReference type="InterPro" id="IPR045162">
    <property type="entry name" value="Vps15-like"/>
</dbReference>
<evidence type="ECO:0000256" key="3">
    <source>
        <dbReference type="ARBA" id="ARBA00022574"/>
    </source>
</evidence>